<dbReference type="PIRSF" id="PIRSF002741">
    <property type="entry name" value="MppA"/>
    <property type="match status" value="1"/>
</dbReference>
<dbReference type="Proteomes" id="UP000190037">
    <property type="component" value="Unassembled WGS sequence"/>
</dbReference>
<keyword evidence="5" id="KW-1185">Reference proteome</keyword>
<dbReference type="CDD" id="cd00995">
    <property type="entry name" value="PBP2_NikA_DppA_OppA_like"/>
    <property type="match status" value="1"/>
</dbReference>
<sequence length="507" mass="55054">MPPVRRRGFVTSFVCFVATALSFSACSAPVADSARADGLVVGETTAPSTLDPQGSGLYADRFAWQLSYECLYTTTADGRVEPALATGYRGSPDGLTYTFTLRPGVRFGNGDPLTADDVVYSFDRLRKSPTGIADEVFPTLKSVREIDDATVEFTLGKPDAGFINNMANPLVWGCAIMSRRAATTTNSAVTMVGTGPWKQTSYRANSRLQLERNEDYWGRKTAAPALSVLYIPNIATQVANLQADKIDLMFPDTASAGALKGRRDVILDRVETDSTIFLQVNNLSKPLDNPLVRQAVALSIDRRELADGAYRGGARPSGYFPSATWAPTVDQLPNSGPDPARAKELLTQAGFPQGFATTLMYISGYDPGTDNMMTLMQDQLARVGIKVKLLPLEPAAWGAKLTKPDYDLSWNAQSYYPNSLQYVLPAEGRQGPTPPSLQQLIDDARGAVEQPVFQRNLVKIAEHEATLVYPTVTLLALDMFAGYRDTLAHVAVPPSQSRAFLADVTKE</sequence>
<dbReference type="GO" id="GO:1904680">
    <property type="term" value="F:peptide transmembrane transporter activity"/>
    <property type="evidence" value="ECO:0007669"/>
    <property type="project" value="TreeGrafter"/>
</dbReference>
<evidence type="ECO:0000259" key="3">
    <source>
        <dbReference type="Pfam" id="PF00496"/>
    </source>
</evidence>
<evidence type="ECO:0000256" key="2">
    <source>
        <dbReference type="SAM" id="SignalP"/>
    </source>
</evidence>
<dbReference type="SUPFAM" id="SSF53850">
    <property type="entry name" value="Periplasmic binding protein-like II"/>
    <property type="match status" value="1"/>
</dbReference>
<dbReference type="GO" id="GO:0043190">
    <property type="term" value="C:ATP-binding cassette (ABC) transporter complex"/>
    <property type="evidence" value="ECO:0007669"/>
    <property type="project" value="InterPro"/>
</dbReference>
<reference evidence="4 5" key="1">
    <citation type="submission" date="2017-03" db="EMBL/GenBank/DDBJ databases">
        <title>Draft genome sequence of Streptomyces scabrisporus NF3, endophyte isolated from Amphipterygium adstringens.</title>
        <authorList>
            <person name="Vazquez M."/>
            <person name="Ceapa C.D."/>
            <person name="Rodriguez Luna D."/>
            <person name="Sanchez Esquivel S."/>
        </authorList>
    </citation>
    <scope>NUCLEOTIDE SEQUENCE [LARGE SCALE GENOMIC DNA]</scope>
    <source>
        <strain evidence="4 5">NF3</strain>
    </source>
</reference>
<comment type="caution">
    <text evidence="4">The sequence shown here is derived from an EMBL/GenBank/DDBJ whole genome shotgun (WGS) entry which is preliminary data.</text>
</comment>
<accession>A0A1T3NLW2</accession>
<dbReference type="Gene3D" id="3.40.190.10">
    <property type="entry name" value="Periplasmic binding protein-like II"/>
    <property type="match status" value="1"/>
</dbReference>
<dbReference type="Gene3D" id="3.10.105.10">
    <property type="entry name" value="Dipeptide-binding Protein, Domain 3"/>
    <property type="match status" value="1"/>
</dbReference>
<protein>
    <recommendedName>
        <fullName evidence="3">Solute-binding protein family 5 domain-containing protein</fullName>
    </recommendedName>
</protein>
<dbReference type="InterPro" id="IPR039424">
    <property type="entry name" value="SBP_5"/>
</dbReference>
<dbReference type="PROSITE" id="PS51257">
    <property type="entry name" value="PROKAR_LIPOPROTEIN"/>
    <property type="match status" value="1"/>
</dbReference>
<dbReference type="GO" id="GO:0015833">
    <property type="term" value="P:peptide transport"/>
    <property type="evidence" value="ECO:0007669"/>
    <property type="project" value="TreeGrafter"/>
</dbReference>
<dbReference type="InterPro" id="IPR000914">
    <property type="entry name" value="SBP_5_dom"/>
</dbReference>
<evidence type="ECO:0000313" key="4">
    <source>
        <dbReference type="EMBL" id="OPC77730.1"/>
    </source>
</evidence>
<evidence type="ECO:0000256" key="1">
    <source>
        <dbReference type="ARBA" id="ARBA00022729"/>
    </source>
</evidence>
<feature type="chain" id="PRO_5038751488" description="Solute-binding protein family 5 domain-containing protein" evidence="2">
    <location>
        <begin position="28"/>
        <end position="507"/>
    </location>
</feature>
<dbReference type="GO" id="GO:0042597">
    <property type="term" value="C:periplasmic space"/>
    <property type="evidence" value="ECO:0007669"/>
    <property type="project" value="UniProtKB-ARBA"/>
</dbReference>
<keyword evidence="1 2" id="KW-0732">Signal</keyword>
<dbReference type="PANTHER" id="PTHR30290:SF38">
    <property type="entry name" value="D,D-DIPEPTIDE-BINDING PERIPLASMIC PROTEIN DDPA-RELATED"/>
    <property type="match status" value="1"/>
</dbReference>
<dbReference type="PANTHER" id="PTHR30290">
    <property type="entry name" value="PERIPLASMIC BINDING COMPONENT OF ABC TRANSPORTER"/>
    <property type="match status" value="1"/>
</dbReference>
<dbReference type="EMBL" id="MWQN01000003">
    <property type="protein sequence ID" value="OPC77730.1"/>
    <property type="molecule type" value="Genomic_DNA"/>
</dbReference>
<gene>
    <name evidence="4" type="ORF">B4N89_36155</name>
</gene>
<proteinExistence type="predicted"/>
<dbReference type="InterPro" id="IPR030678">
    <property type="entry name" value="Peptide/Ni-bd"/>
</dbReference>
<name>A0A1T3NLW2_9ACTN</name>
<feature type="signal peptide" evidence="2">
    <location>
        <begin position="1"/>
        <end position="27"/>
    </location>
</feature>
<feature type="domain" description="Solute-binding protein family 5" evidence="3">
    <location>
        <begin position="80"/>
        <end position="418"/>
    </location>
</feature>
<dbReference type="STRING" id="159449.B4N89_36155"/>
<evidence type="ECO:0000313" key="5">
    <source>
        <dbReference type="Proteomes" id="UP000190037"/>
    </source>
</evidence>
<dbReference type="AlphaFoldDB" id="A0A1T3NLW2"/>
<organism evidence="4 5">
    <name type="scientific">Embleya scabrispora</name>
    <dbReference type="NCBI Taxonomy" id="159449"/>
    <lineage>
        <taxon>Bacteria</taxon>
        <taxon>Bacillati</taxon>
        <taxon>Actinomycetota</taxon>
        <taxon>Actinomycetes</taxon>
        <taxon>Kitasatosporales</taxon>
        <taxon>Streptomycetaceae</taxon>
        <taxon>Embleya</taxon>
    </lineage>
</organism>
<dbReference type="Pfam" id="PF00496">
    <property type="entry name" value="SBP_bac_5"/>
    <property type="match status" value="1"/>
</dbReference>